<protein>
    <submittedName>
        <fullName evidence="1">Uncharacterized protein</fullName>
    </submittedName>
</protein>
<dbReference type="RefSeq" id="YP_009152760.1">
    <property type="nucleotide sequence ID" value="NC_027393.1"/>
</dbReference>
<accession>A0A0A7HDX7</accession>
<sequence>MTKFIVTCPSLDNVKPNITAVAATGTETVDSLVGDNQIAIIIGGPIAGRASLDSNRIQVAARALADYFCSEARLGEGVNIPAPPEPEDP</sequence>
<proteinExistence type="predicted"/>
<dbReference type="GeneID" id="24725162"/>
<dbReference type="KEGG" id="vg:24725162"/>
<dbReference type="Proteomes" id="UP000030722">
    <property type="component" value="Genome"/>
</dbReference>
<gene>
    <name evidence="1" type="ORF">J2_0009</name>
</gene>
<evidence type="ECO:0000313" key="2">
    <source>
        <dbReference type="Proteomes" id="UP000030722"/>
    </source>
</evidence>
<name>A0A0A7HDX7_9CAUD</name>
<organism evidence="1 2">
    <name type="scientific">Vibrio phage J2</name>
    <dbReference type="NCBI Taxonomy" id="1558467"/>
    <lineage>
        <taxon>Viruses</taxon>
        <taxon>Duplodnaviria</taxon>
        <taxon>Heunggongvirae</taxon>
        <taxon>Uroviricota</taxon>
        <taxon>Caudoviricetes</taxon>
        <taxon>Enhodamvirus</taxon>
        <taxon>Enhodamvirus VP2</taxon>
    </lineage>
</organism>
<evidence type="ECO:0000313" key="1">
    <source>
        <dbReference type="EMBL" id="AIZ01600.1"/>
    </source>
</evidence>
<dbReference type="EMBL" id="KM612264">
    <property type="protein sequence ID" value="AIZ01600.1"/>
    <property type="molecule type" value="Genomic_DNA"/>
</dbReference>
<reference evidence="1 2" key="1">
    <citation type="submission" date="2014-09" db="EMBL/GenBank/DDBJ databases">
        <title>Complete genome sequences of seven Vibrio cholerae phages isolated in China.</title>
        <authorList>
            <person name="Bhandare S.G."/>
            <person name="Warry A."/>
            <person name="Emes R.D."/>
            <person name="Su J."/>
            <person name="Barrow P.A."/>
            <person name="Atterbury R.J."/>
        </authorList>
    </citation>
    <scope>NUCLEOTIDE SEQUENCE [LARGE SCALE GENOMIC DNA]</scope>
</reference>
<dbReference type="OrthoDB" id="21338at10239"/>